<dbReference type="InterPro" id="IPR003834">
    <property type="entry name" value="Cyt_c_assmbl_TM_dom"/>
</dbReference>
<dbReference type="Pfam" id="PF11412">
    <property type="entry name" value="DsbD_N"/>
    <property type="match status" value="1"/>
</dbReference>
<evidence type="ECO:0000256" key="3">
    <source>
        <dbReference type="ARBA" id="ARBA00022692"/>
    </source>
</evidence>
<organism evidence="10 11">
    <name type="scientific">Campylobacter hyointestinalis subsp. hyointestinalis</name>
    <dbReference type="NCBI Taxonomy" id="91352"/>
    <lineage>
        <taxon>Bacteria</taxon>
        <taxon>Pseudomonadati</taxon>
        <taxon>Campylobacterota</taxon>
        <taxon>Epsilonproteobacteria</taxon>
        <taxon>Campylobacterales</taxon>
        <taxon>Campylobacteraceae</taxon>
        <taxon>Campylobacter</taxon>
    </lineage>
</organism>
<reference evidence="10 11" key="1">
    <citation type="submission" date="2015-11" db="EMBL/GenBank/DDBJ databases">
        <authorList>
            <consortium name="Pathogen Informatics"/>
        </authorList>
    </citation>
    <scope>NUCLEOTIDE SEQUENCE [LARGE SCALE GENOMIC DNA]</scope>
    <source>
        <strain evidence="10 11">006A-0059</strain>
    </source>
</reference>
<evidence type="ECO:0000313" key="10">
    <source>
        <dbReference type="EMBL" id="CUU73355.1"/>
    </source>
</evidence>
<dbReference type="NCBIfam" id="NF001419">
    <property type="entry name" value="PRK00293.1"/>
    <property type="match status" value="1"/>
</dbReference>
<keyword evidence="5 7" id="KW-1133">Transmembrane helix</keyword>
<dbReference type="InterPro" id="IPR036929">
    <property type="entry name" value="DsbDN_sf"/>
</dbReference>
<evidence type="ECO:0000256" key="8">
    <source>
        <dbReference type="SAM" id="SignalP"/>
    </source>
</evidence>
<feature type="transmembrane region" description="Helical" evidence="7">
    <location>
        <begin position="212"/>
        <end position="238"/>
    </location>
</feature>
<evidence type="ECO:0000259" key="9">
    <source>
        <dbReference type="PROSITE" id="PS51352"/>
    </source>
</evidence>
<dbReference type="RefSeq" id="WP_059432661.1">
    <property type="nucleotide sequence ID" value="NZ_FAUU01000003.1"/>
</dbReference>
<feature type="transmembrane region" description="Helical" evidence="7">
    <location>
        <begin position="289"/>
        <end position="319"/>
    </location>
</feature>
<dbReference type="CDD" id="cd02953">
    <property type="entry name" value="DsbDgamma"/>
    <property type="match status" value="1"/>
</dbReference>
<dbReference type="GO" id="GO:0045454">
    <property type="term" value="P:cell redox homeostasis"/>
    <property type="evidence" value="ECO:0007669"/>
    <property type="project" value="TreeGrafter"/>
</dbReference>
<dbReference type="EC" id="1.8.1.8" evidence="10"/>
<feature type="transmembrane region" description="Helical" evidence="7">
    <location>
        <begin position="174"/>
        <end position="200"/>
    </location>
</feature>
<dbReference type="SUPFAM" id="SSF74863">
    <property type="entry name" value="Thiol:disulfide interchange protein DsbD, N-terminal domain (DsbD-alpha)"/>
    <property type="match status" value="1"/>
</dbReference>
<evidence type="ECO:0000256" key="1">
    <source>
        <dbReference type="ARBA" id="ARBA00004651"/>
    </source>
</evidence>
<keyword evidence="4" id="KW-0201">Cytochrome c-type biogenesis</keyword>
<dbReference type="InterPro" id="IPR035671">
    <property type="entry name" value="DsbD_gamma"/>
</dbReference>
<feature type="transmembrane region" description="Helical" evidence="7">
    <location>
        <begin position="244"/>
        <end position="268"/>
    </location>
</feature>
<dbReference type="Gene3D" id="2.60.40.1250">
    <property type="entry name" value="Thiol:disulfide interchange protein DsbD, N-terminal domain"/>
    <property type="match status" value="1"/>
</dbReference>
<dbReference type="PROSITE" id="PS51352">
    <property type="entry name" value="THIOREDOXIN_2"/>
    <property type="match status" value="1"/>
</dbReference>
<dbReference type="Pfam" id="PF02683">
    <property type="entry name" value="DsbD_TM"/>
    <property type="match status" value="1"/>
</dbReference>
<evidence type="ECO:0000256" key="4">
    <source>
        <dbReference type="ARBA" id="ARBA00022748"/>
    </source>
</evidence>
<feature type="signal peptide" evidence="8">
    <location>
        <begin position="1"/>
        <end position="17"/>
    </location>
</feature>
<dbReference type="GO" id="GO:0017004">
    <property type="term" value="P:cytochrome complex assembly"/>
    <property type="evidence" value="ECO:0007669"/>
    <property type="project" value="UniProtKB-KW"/>
</dbReference>
<dbReference type="InterPro" id="IPR036249">
    <property type="entry name" value="Thioredoxin-like_sf"/>
</dbReference>
<dbReference type="EMBL" id="FAVB01000001">
    <property type="protein sequence ID" value="CUU73355.1"/>
    <property type="molecule type" value="Genomic_DNA"/>
</dbReference>
<keyword evidence="6 7" id="KW-0472">Membrane</keyword>
<evidence type="ECO:0000313" key="11">
    <source>
        <dbReference type="Proteomes" id="UP000052237"/>
    </source>
</evidence>
<keyword evidence="11" id="KW-1185">Reference proteome</keyword>
<sequence length="570" mass="62937">MYRFLVLLFLFFSFSFGAVLSVDDAFKINASSDKTQGINLNFKVDESVYLYKDKLKITVLGNDITEYLNLPNYEKYDDYEIYKGEFDLFVPFSLLSNFTTKNKLTLDLKYQGCAYSGFCYQPMEATYEVSNTGGELKISKIQRSETPVKVAVSDQDKIANSFANDGKLMTIITFFGYGLLLSLTPCVFPMIPIVSSIIIAKSGEKRSIKTGLWISFIYVLFMSLAYAIAGVLASVFGASVQGLLQIPAVIIGFSIIFVLLSLSMFGLYNIELPKKFQSYISSKSEKKGGILGVAIMGFLSALVVGPCVAAPLAGALLYIANSGDALLGGIALFVMSMGMGVPLLLVGIGSSRLLPKPGFWMDEIKRAFGFLMLGMAVWMLSRVIGDEIGYFLYGVLGIFWAVGLGAFEPASTKGLKFIKAFGLFIFIVSSVLVVNFSVNKFAPNLLNKNVAIKQDNIEFIKVSNLKELDNILASSDKPVMIDFWASWCVNCKELDEIIFMDPKVLLRLKDFTLIKIDVTNGSPDDAALMKKYSVFGPPALIFYKNTKELKNKQIVGFIGANEFLEHIKDI</sequence>
<name>A0A0S4SF34_CAMHY</name>
<dbReference type="Proteomes" id="UP000052237">
    <property type="component" value="Unassembled WGS sequence"/>
</dbReference>
<evidence type="ECO:0000256" key="7">
    <source>
        <dbReference type="SAM" id="Phobius"/>
    </source>
</evidence>
<proteinExistence type="predicted"/>
<keyword evidence="8" id="KW-0732">Signal</keyword>
<dbReference type="PANTHER" id="PTHR32234">
    <property type="entry name" value="THIOL:DISULFIDE INTERCHANGE PROTEIN DSBD"/>
    <property type="match status" value="1"/>
</dbReference>
<feature type="transmembrane region" description="Helical" evidence="7">
    <location>
        <begin position="325"/>
        <end position="346"/>
    </location>
</feature>
<dbReference type="InterPro" id="IPR028250">
    <property type="entry name" value="DsbDN"/>
</dbReference>
<accession>A0A0S4SF34</accession>
<dbReference type="GO" id="GO:0005886">
    <property type="term" value="C:plasma membrane"/>
    <property type="evidence" value="ECO:0007669"/>
    <property type="project" value="UniProtKB-SubCell"/>
</dbReference>
<dbReference type="InterPro" id="IPR013766">
    <property type="entry name" value="Thioredoxin_domain"/>
</dbReference>
<keyword evidence="2" id="KW-1003">Cell membrane</keyword>
<feature type="chain" id="PRO_5009799865" evidence="8">
    <location>
        <begin position="18"/>
        <end position="570"/>
    </location>
</feature>
<evidence type="ECO:0000256" key="2">
    <source>
        <dbReference type="ARBA" id="ARBA00022475"/>
    </source>
</evidence>
<evidence type="ECO:0000256" key="6">
    <source>
        <dbReference type="ARBA" id="ARBA00023136"/>
    </source>
</evidence>
<dbReference type="GO" id="GO:0047134">
    <property type="term" value="F:protein-disulfide reductase [NAD(P)H] activity"/>
    <property type="evidence" value="ECO:0007669"/>
    <property type="project" value="UniProtKB-EC"/>
</dbReference>
<keyword evidence="10" id="KW-0560">Oxidoreductase</keyword>
<feature type="transmembrane region" description="Helical" evidence="7">
    <location>
        <begin position="420"/>
        <end position="438"/>
    </location>
</feature>
<feature type="domain" description="Thioredoxin" evidence="9">
    <location>
        <begin position="436"/>
        <end position="570"/>
    </location>
</feature>
<dbReference type="Pfam" id="PF00085">
    <property type="entry name" value="Thioredoxin"/>
    <property type="match status" value="1"/>
</dbReference>
<dbReference type="SUPFAM" id="SSF52833">
    <property type="entry name" value="Thioredoxin-like"/>
    <property type="match status" value="1"/>
</dbReference>
<dbReference type="AlphaFoldDB" id="A0A0S4SF34"/>
<dbReference type="Gene3D" id="3.40.30.10">
    <property type="entry name" value="Glutaredoxin"/>
    <property type="match status" value="1"/>
</dbReference>
<protein>
    <submittedName>
        <fullName evidence="10">Thiol:disulfide interchange protein DsbD</fullName>
        <ecNumber evidence="10">1.8.1.8</ecNumber>
    </submittedName>
</protein>
<keyword evidence="3 7" id="KW-0812">Transmembrane</keyword>
<comment type="caution">
    <text evidence="10">The sequence shown here is derived from an EMBL/GenBank/DDBJ whole genome shotgun (WGS) entry which is preliminary data.</text>
</comment>
<comment type="subcellular location">
    <subcellularLocation>
        <location evidence="1">Cell membrane</location>
        <topology evidence="1">Multi-pass membrane protein</topology>
    </subcellularLocation>
</comment>
<evidence type="ECO:0000256" key="5">
    <source>
        <dbReference type="ARBA" id="ARBA00022989"/>
    </source>
</evidence>
<feature type="transmembrane region" description="Helical" evidence="7">
    <location>
        <begin position="390"/>
        <end position="408"/>
    </location>
</feature>
<dbReference type="PANTHER" id="PTHR32234:SF0">
    <property type="entry name" value="THIOL:DISULFIDE INTERCHANGE PROTEIN DSBD"/>
    <property type="match status" value="1"/>
</dbReference>
<gene>
    <name evidence="10" type="primary">dsbD</name>
    <name evidence="10" type="ORF">ERS686654_00508</name>
</gene>
<feature type="transmembrane region" description="Helical" evidence="7">
    <location>
        <begin position="367"/>
        <end position="384"/>
    </location>
</feature>